<evidence type="ECO:0000256" key="1">
    <source>
        <dbReference type="SAM" id="MobiDB-lite"/>
    </source>
</evidence>
<dbReference type="EMBL" id="GBRH01239824">
    <property type="protein sequence ID" value="JAD58071.1"/>
    <property type="molecule type" value="Transcribed_RNA"/>
</dbReference>
<organism evidence="2">
    <name type="scientific">Arundo donax</name>
    <name type="common">Giant reed</name>
    <name type="synonym">Donax arundinaceus</name>
    <dbReference type="NCBI Taxonomy" id="35708"/>
    <lineage>
        <taxon>Eukaryota</taxon>
        <taxon>Viridiplantae</taxon>
        <taxon>Streptophyta</taxon>
        <taxon>Embryophyta</taxon>
        <taxon>Tracheophyta</taxon>
        <taxon>Spermatophyta</taxon>
        <taxon>Magnoliopsida</taxon>
        <taxon>Liliopsida</taxon>
        <taxon>Poales</taxon>
        <taxon>Poaceae</taxon>
        <taxon>PACMAD clade</taxon>
        <taxon>Arundinoideae</taxon>
        <taxon>Arundineae</taxon>
        <taxon>Arundo</taxon>
    </lineage>
</organism>
<reference evidence="2" key="2">
    <citation type="journal article" date="2015" name="Data Brief">
        <title>Shoot transcriptome of the giant reed, Arundo donax.</title>
        <authorList>
            <person name="Barrero R.A."/>
            <person name="Guerrero F.D."/>
            <person name="Moolhuijzen P."/>
            <person name="Goolsby J.A."/>
            <person name="Tidwell J."/>
            <person name="Bellgard S.E."/>
            <person name="Bellgard M.I."/>
        </authorList>
    </citation>
    <scope>NUCLEOTIDE SEQUENCE</scope>
    <source>
        <tissue evidence="2">Shoot tissue taken approximately 20 cm above the soil surface</tissue>
    </source>
</reference>
<protein>
    <submittedName>
        <fullName evidence="2">Uncharacterized protein</fullName>
    </submittedName>
</protein>
<feature type="compositionally biased region" description="Basic and acidic residues" evidence="1">
    <location>
        <begin position="66"/>
        <end position="95"/>
    </location>
</feature>
<reference evidence="2" key="1">
    <citation type="submission" date="2014-09" db="EMBL/GenBank/DDBJ databases">
        <authorList>
            <person name="Magalhaes I.L.F."/>
            <person name="Oliveira U."/>
            <person name="Santos F.R."/>
            <person name="Vidigal T.H.D.A."/>
            <person name="Brescovit A.D."/>
            <person name="Santos A.J."/>
        </authorList>
    </citation>
    <scope>NUCLEOTIDE SEQUENCE</scope>
    <source>
        <tissue evidence="2">Shoot tissue taken approximately 20 cm above the soil surface</tissue>
    </source>
</reference>
<name>A0A0A9B3Z9_ARUDO</name>
<proteinExistence type="predicted"/>
<dbReference type="AlphaFoldDB" id="A0A0A9B3Z9"/>
<evidence type="ECO:0000313" key="2">
    <source>
        <dbReference type="EMBL" id="JAD58071.1"/>
    </source>
</evidence>
<accession>A0A0A9B3Z9</accession>
<sequence length="142" mass="16119">MSNIPESADIAVDDALYEIFFKVDKILQGGVWKDNNDDNRDDIDDGNDTHKEDDKEMEDNNNDNPTEDKERDGNSQQDAKMKDAEPQEPVDDAKLQNKATEIINRAVDNSLWELADKVLAEDDPVITEELVEEVHSDHHVSL</sequence>
<feature type="region of interest" description="Disordered" evidence="1">
    <location>
        <begin position="31"/>
        <end position="96"/>
    </location>
</feature>